<dbReference type="RefSeq" id="WP_095087009.1">
    <property type="nucleotide sequence ID" value="NZ_BMDM01000006.1"/>
</dbReference>
<keyword evidence="3 6" id="KW-0812">Transmembrane</keyword>
<keyword evidence="4 6" id="KW-1133">Transmembrane helix</keyword>
<gene>
    <name evidence="9" type="ORF">SAMEA4384403_00782</name>
</gene>
<keyword evidence="5 6" id="KW-0472">Membrane</keyword>
<evidence type="ECO:0000256" key="5">
    <source>
        <dbReference type="ARBA" id="ARBA00023136"/>
    </source>
</evidence>
<dbReference type="Pfam" id="PF18955">
    <property type="entry name" value="DUF5698"/>
    <property type="match status" value="1"/>
</dbReference>
<dbReference type="InterPro" id="IPR019264">
    <property type="entry name" value="DUF2179"/>
</dbReference>
<evidence type="ECO:0000313" key="9">
    <source>
        <dbReference type="EMBL" id="SNV61908.1"/>
    </source>
</evidence>
<dbReference type="EMBL" id="LT906462">
    <property type="protein sequence ID" value="SNV61908.1"/>
    <property type="molecule type" value="Genomic_DNA"/>
</dbReference>
<organism evidence="9 10">
    <name type="scientific">Mammaliicoccus stepanovicii</name>
    <dbReference type="NCBI Taxonomy" id="643214"/>
    <lineage>
        <taxon>Bacteria</taxon>
        <taxon>Bacillati</taxon>
        <taxon>Bacillota</taxon>
        <taxon>Bacilli</taxon>
        <taxon>Bacillales</taxon>
        <taxon>Staphylococcaceae</taxon>
        <taxon>Mammaliicoccus</taxon>
    </lineage>
</organism>
<comment type="similarity">
    <text evidence="6">Belongs to the UPF0316 family.</text>
</comment>
<evidence type="ECO:0000259" key="8">
    <source>
        <dbReference type="Pfam" id="PF18955"/>
    </source>
</evidence>
<sequence length="189" mass="21236">MSAILDNPWLMVLSIFVINIVYVSCLTMRTILTLKGYRYVAAAVSVLEVVVYVIGLGLVINSLDQIQNILAYALGFAAGIIVGMKIEEKIALGYIVVNATTAEYETDLPRKLRDLGYGVTHYVAKGRDGDRYVMQILTPRRFELKLMETIKQLDPKAFIIAYEPRNIHGGFWVKGVRSKKLKAYDTDEV</sequence>
<dbReference type="PANTHER" id="PTHR40060">
    <property type="entry name" value="UPF0316 PROTEIN YEBE"/>
    <property type="match status" value="1"/>
</dbReference>
<dbReference type="OrthoDB" id="48231at2"/>
<dbReference type="GO" id="GO:0005886">
    <property type="term" value="C:plasma membrane"/>
    <property type="evidence" value="ECO:0007669"/>
    <property type="project" value="UniProtKB-SubCell"/>
</dbReference>
<evidence type="ECO:0000313" key="10">
    <source>
        <dbReference type="Proteomes" id="UP000242084"/>
    </source>
</evidence>
<protein>
    <recommendedName>
        <fullName evidence="6">UPF0316 protein SAMEA4384403_00782</fullName>
    </recommendedName>
</protein>
<evidence type="ECO:0000256" key="1">
    <source>
        <dbReference type="ARBA" id="ARBA00004651"/>
    </source>
</evidence>
<comment type="subcellular location">
    <subcellularLocation>
        <location evidence="1 6">Cell membrane</location>
        <topology evidence="1 6">Multi-pass membrane protein</topology>
    </subcellularLocation>
</comment>
<dbReference type="Proteomes" id="UP000242084">
    <property type="component" value="Chromosome 1"/>
</dbReference>
<feature type="transmembrane region" description="Helical" evidence="6">
    <location>
        <begin position="12"/>
        <end position="32"/>
    </location>
</feature>
<dbReference type="Pfam" id="PF10035">
    <property type="entry name" value="DUF2179"/>
    <property type="match status" value="1"/>
</dbReference>
<evidence type="ECO:0000256" key="2">
    <source>
        <dbReference type="ARBA" id="ARBA00022475"/>
    </source>
</evidence>
<feature type="transmembrane region" description="Helical" evidence="6">
    <location>
        <begin position="66"/>
        <end position="84"/>
    </location>
</feature>
<evidence type="ECO:0000256" key="6">
    <source>
        <dbReference type="HAMAP-Rule" id="MF_01515"/>
    </source>
</evidence>
<feature type="domain" description="DUF2179" evidence="7">
    <location>
        <begin position="117"/>
        <end position="169"/>
    </location>
</feature>
<evidence type="ECO:0000256" key="4">
    <source>
        <dbReference type="ARBA" id="ARBA00022989"/>
    </source>
</evidence>
<dbReference type="InterPro" id="IPR022930">
    <property type="entry name" value="UPF0316"/>
</dbReference>
<keyword evidence="2 6" id="KW-1003">Cell membrane</keyword>
<name>A0A239YUL5_9STAP</name>
<evidence type="ECO:0000259" key="7">
    <source>
        <dbReference type="Pfam" id="PF10035"/>
    </source>
</evidence>
<dbReference type="HAMAP" id="MF_01515">
    <property type="entry name" value="UPF0316"/>
    <property type="match status" value="1"/>
</dbReference>
<dbReference type="CDD" id="cd16381">
    <property type="entry name" value="YitT_C_like_1"/>
    <property type="match status" value="1"/>
</dbReference>
<dbReference type="NCBIfam" id="NF003194">
    <property type="entry name" value="PRK04164.1-5"/>
    <property type="match status" value="1"/>
</dbReference>
<dbReference type="NCBIfam" id="NF003190">
    <property type="entry name" value="PRK04164.1-1"/>
    <property type="match status" value="1"/>
</dbReference>
<feature type="transmembrane region" description="Helical" evidence="6">
    <location>
        <begin position="39"/>
        <end position="60"/>
    </location>
</feature>
<dbReference type="AlphaFoldDB" id="A0A239YUL5"/>
<keyword evidence="10" id="KW-1185">Reference proteome</keyword>
<feature type="domain" description="DUF5698" evidence="8">
    <location>
        <begin position="27"/>
        <end position="84"/>
    </location>
</feature>
<accession>A0A239YUL5</accession>
<dbReference type="InterPro" id="IPR044035">
    <property type="entry name" value="DUF5698"/>
</dbReference>
<evidence type="ECO:0000256" key="3">
    <source>
        <dbReference type="ARBA" id="ARBA00022692"/>
    </source>
</evidence>
<reference evidence="9 10" key="1">
    <citation type="submission" date="2017-06" db="EMBL/GenBank/DDBJ databases">
        <authorList>
            <consortium name="Pathogen Informatics"/>
        </authorList>
    </citation>
    <scope>NUCLEOTIDE SEQUENCE [LARGE SCALE GENOMIC DNA]</scope>
    <source>
        <strain evidence="9 10">NCTC13839</strain>
    </source>
</reference>
<dbReference type="PANTHER" id="PTHR40060:SF1">
    <property type="entry name" value="UPF0316 PROTEIN YEBE"/>
    <property type="match status" value="1"/>
</dbReference>
<dbReference type="KEGG" id="sste:SAMEA4384403_0782"/>
<proteinExistence type="inferred from homology"/>